<name>A0A8C6N5F8_MUSSI</name>
<reference evidence="19" key="2">
    <citation type="submission" date="2025-09" db="UniProtKB">
        <authorList>
            <consortium name="Ensembl"/>
        </authorList>
    </citation>
    <scope>IDENTIFICATION</scope>
</reference>
<evidence type="ECO:0000256" key="5">
    <source>
        <dbReference type="ARBA" id="ARBA00022475"/>
    </source>
</evidence>
<organism evidence="19 20">
    <name type="scientific">Mus spicilegus</name>
    <name type="common">Mound-building mouse</name>
    <dbReference type="NCBI Taxonomy" id="10103"/>
    <lineage>
        <taxon>Eukaryota</taxon>
        <taxon>Metazoa</taxon>
        <taxon>Chordata</taxon>
        <taxon>Craniata</taxon>
        <taxon>Vertebrata</taxon>
        <taxon>Euteleostomi</taxon>
        <taxon>Mammalia</taxon>
        <taxon>Eutheria</taxon>
        <taxon>Euarchontoglires</taxon>
        <taxon>Glires</taxon>
        <taxon>Rodentia</taxon>
        <taxon>Myomorpha</taxon>
        <taxon>Muroidea</taxon>
        <taxon>Muridae</taxon>
        <taxon>Murinae</taxon>
        <taxon>Mus</taxon>
        <taxon>Mus</taxon>
    </lineage>
</organism>
<dbReference type="SMART" id="SM00054">
    <property type="entry name" value="EFh"/>
    <property type="match status" value="2"/>
</dbReference>
<keyword evidence="7" id="KW-0597">Phosphoprotein</keyword>
<dbReference type="FunFam" id="1.20.58.60:FF:000052">
    <property type="entry name" value="dystonin isoform X2"/>
    <property type="match status" value="1"/>
</dbReference>
<dbReference type="PROSITE" id="PS51460">
    <property type="entry name" value="GAR"/>
    <property type="match status" value="1"/>
</dbReference>
<feature type="compositionally biased region" description="Low complexity" evidence="15">
    <location>
        <begin position="1"/>
        <end position="16"/>
    </location>
</feature>
<dbReference type="FunFam" id="1.20.58.60:FF:000010">
    <property type="entry name" value="plectin isoform X2"/>
    <property type="match status" value="1"/>
</dbReference>
<dbReference type="FunFam" id="1.20.58.60:FF:000012">
    <property type="entry name" value="Microtubule-actin cross-linking factor 1"/>
    <property type="match status" value="1"/>
</dbReference>
<dbReference type="Pfam" id="PF13499">
    <property type="entry name" value="EF-hand_7"/>
    <property type="match status" value="1"/>
</dbReference>
<dbReference type="Pfam" id="PF02187">
    <property type="entry name" value="GAS2"/>
    <property type="match status" value="1"/>
</dbReference>
<dbReference type="FunFam" id="1.20.58.60:FF:000074">
    <property type="entry name" value="dystonin isoform X1"/>
    <property type="match status" value="1"/>
</dbReference>
<dbReference type="GO" id="GO:0005882">
    <property type="term" value="C:intermediate filament"/>
    <property type="evidence" value="ECO:0007669"/>
    <property type="project" value="TreeGrafter"/>
</dbReference>
<evidence type="ECO:0000256" key="6">
    <source>
        <dbReference type="ARBA" id="ARBA00022490"/>
    </source>
</evidence>
<dbReference type="FunFam" id="2.30.30.40:FF:000011">
    <property type="entry name" value="Microtubule-actin cross-linking factor 1"/>
    <property type="match status" value="1"/>
</dbReference>
<dbReference type="SMART" id="SM00243">
    <property type="entry name" value="GAS2"/>
    <property type="match status" value="1"/>
</dbReference>
<dbReference type="FunFam" id="1.20.58.60:FF:000021">
    <property type="entry name" value="Microtubule-actin cross-linking factor 1"/>
    <property type="match status" value="1"/>
</dbReference>
<dbReference type="FunFam" id="1.20.58.60:FF:000098">
    <property type="entry name" value="dystonin isoform X3"/>
    <property type="match status" value="1"/>
</dbReference>
<dbReference type="InterPro" id="IPR036534">
    <property type="entry name" value="GAR_dom_sf"/>
</dbReference>
<feature type="coiled-coil region" evidence="14">
    <location>
        <begin position="4546"/>
        <end position="4573"/>
    </location>
</feature>
<dbReference type="Gene3D" id="3.30.920.20">
    <property type="entry name" value="Gas2-like domain"/>
    <property type="match status" value="1"/>
</dbReference>
<dbReference type="Gene3D" id="2.30.30.40">
    <property type="entry name" value="SH3 Domains"/>
    <property type="match status" value="1"/>
</dbReference>
<feature type="coiled-coil region" evidence="14">
    <location>
        <begin position="415"/>
        <end position="442"/>
    </location>
</feature>
<dbReference type="PANTHER" id="PTHR23169">
    <property type="entry name" value="ENVOPLAKIN"/>
    <property type="match status" value="1"/>
</dbReference>
<dbReference type="FunFam" id="1.20.58.60:FF:000060">
    <property type="entry name" value="dystonin isoform X2"/>
    <property type="match status" value="1"/>
</dbReference>
<feature type="coiled-coil region" evidence="14">
    <location>
        <begin position="2839"/>
        <end position="2894"/>
    </location>
</feature>
<evidence type="ECO:0000256" key="12">
    <source>
        <dbReference type="ARBA" id="ARBA00023212"/>
    </source>
</evidence>
<dbReference type="FunFam" id="1.20.58.60:FF:000001">
    <property type="entry name" value="Microtubule-actin cross-linking factor 1"/>
    <property type="match status" value="3"/>
</dbReference>
<dbReference type="FunFam" id="1.20.58.60:FF:000031">
    <property type="entry name" value="Microtubule-actin cross-linking factor 1"/>
    <property type="match status" value="1"/>
</dbReference>
<comment type="subcellular location">
    <subcellularLocation>
        <location evidence="1">Cell membrane</location>
    </subcellularLocation>
    <subcellularLocation>
        <location evidence="2">Cytoplasm</location>
        <location evidence="2">Cytoskeleton</location>
    </subcellularLocation>
</comment>
<dbReference type="CDD" id="cd00051">
    <property type="entry name" value="EFh"/>
    <property type="match status" value="1"/>
</dbReference>
<dbReference type="Pfam" id="PF17902">
    <property type="entry name" value="SH3_10"/>
    <property type="match status" value="1"/>
</dbReference>
<keyword evidence="4 13" id="KW-0728">SH3 domain</keyword>
<dbReference type="FunFam" id="1.20.58.60:FF:000111">
    <property type="entry name" value="dystonin isoform X1"/>
    <property type="match status" value="1"/>
</dbReference>
<accession>A0A8C6N5F8</accession>
<dbReference type="FunFam" id="1.20.58.60:FF:000016">
    <property type="entry name" value="Microtubule-actin cross-linking factor 1"/>
    <property type="match status" value="1"/>
</dbReference>
<dbReference type="InterPro" id="IPR041573">
    <property type="entry name" value="Desmoplakin_Spectrin-like"/>
</dbReference>
<sequence>MQSSSYSYRSSDSVFSNTTSTRTSLDSNENLLSVHCGPTLINSCISFSNESLDGHRLDMLQQIATRVQRDSVSCEDKLILARNALQSDSKRLESGVQFQNEAEIAGYILECENLLRQHVIDVQILIDGKYYQADQLVQRVAKLRDEIMALRNECSSVYSKGRMLTSEQTKLMISGITQSLNSGFAQTLHPSLNSGLTQSLTPSLTSSSVTSGLSSGMTSRLTPSVTPVYAPGFPSVVAPNFSLGVEPNSLQTLKLMQIRKPLLKSSLLDQNLTEEEVNMKFVQDLLNWVDEMQVQLDRTEWGSDLPSVESHLENHKNVHRAIEEFESSLKEAKISEIQMTAPLKLSYTDKLHRLESQYAKLLNTSRNQERHLDTLHNFVTRATNELIWLNEKEESEVAYDWSERNSSVARKKSYHAELMRELEQKEMSIKAVQEIAEQLLLENHPARSTIEAYRAAMQTQWSWILQLCQCVEQHIQENSAYFEFFNDAKEATDYLRNLKDAIQRKYSCDRSSSIHKLEDLVQESMEKEELLQYRSVVAGLMGRAKTVVQLKPRNPDNPLKTSIPIKAICDYRQIEITIYKDDECVLANNSHRAKWKVISPTGNEAMVPSVCFTVPPPNKEAVDFANRIEQQYQSVLTLWHESHINMKSVVSWHYLVNEIDRIRASNVASIKTMLPGEHQQVLSNLQSRLEDFLEDSQESQIFSGSDISQLEKEVSVCRKYYQELLKSAEREEQEESVYNLYISEVRNIRLRLESCEDRLIRQIRTPLERDDLHESMLRITEQEKLKKELDRLKDDLGTMTNKCEEFFSQAADSPSVPALRSELSVVIQSMSQIYSMSSTYIEKLKTVNLVLKNTQAAEALVKLYETKLCEEEAVIADKNNIENLMSTLKQWRSEVDEKREVFHALEDELQKAKAISDEMFKTHKERDLDFDWHKEKADQLVERWQSVHVQIDNRLRDLEGIGKSLKHYRDSYHPLDDWIQHIETTQRKIQENQPENSKALALQLNQQKMLVSEIEVKQSKMDECQKYSEQYSAAVKDYELQTMTYRAMVDSQQKSPVKRRRIQSSADLVIQEFMDLRTRYTALVTLMTQYIKFAGDSLKRLEEEEKSLDEEKKQHIEKAKELQKWVSNISKTLGDGEKAGKPLFSKQQMSSKEISTKKEQFSEALQTTQIFLAKHGDKLTEEERSDLEKQVKTLQEGYNLLFSESLKQQELQPSGESKVPEKVVAERQQEYREKLQGLCDLLTQTENRLISNQEAFVIGDGTVELQKYQSKQEELQRDMQGSTQAMEEIVRNTELFLKESGDELSQADRALIEQKLNEVKMKCAQLNLKAEQSRKELDKAVTTALKEETEKVAAVRQLEESKTKIENLLNWLSNVEEDSEGVWTKHTQPMEQNGTYLHEGDSKLGAGEEDEVNGNLLETDAQGHSEATKGNLNQQYEKVKAQHGKIMAQHQAVLLATQSAQVLLEKQGHYLSPEEKEKLQKNTQELKVHYEKVLAECEKKVKLTHSLQEELEKFDTDYSEFEHWLQQSEQELANLEAGADDLSGLTDKLTRQKSFSEDVISHKGDLRYITISGNRVIDAAKSCSKRDGDRIGKDSIETSATHREVQTKLDQVTDRFRSLYSKCSVLGNNLKDLVDQYQQYEDASCGLLSGLQACEAKASKHLQEPIALDPKNLQRQLEETKALQGQISSQQVAVEKLKKTAEVLLDAKGSLLPAKNDIQKTLDDIVGRYDDLSKCVNERNEKLQITLTRSLSVQDALDEMLDWMGSVESSLVKPGQVPLNSTALQDLISKDTMLEQDITGRQSSINAMNEKVKTFIETTDPSTASSLQAKMKDLSARFSEASQKHKEKLAKMVELKAKVEQFEKLSDKLQAFLETQSQAFTEVAMPGKDVPELSQHMQESTAKFLEHRKDLEALHSLLKEISSHGLPGDKALVFEKTNNLSKKFKEMEDTIQEKKDALSSCQEQLSAFQTLAQSLKTWIKETTKQVPVVKPSLGAEDLRKSLEETKKLQEKWNLKAPEIHKANNSGVSLCNLLSALISPAKAIAAAKSGGVILNGEGTDTNTQDFLANKGLTSIKKDMTDISHSYEDLGLLLKDKIVELNTKLSKLQKAQEESSAMMQWLQKMNKTASRWRQTPTPADTESVKMQVEQNKSFEAELKQNVNKVQELKDKLSELLEENPEAPEAQSWKQALAEMDTKWQELNQLTMDRQQKLEESSNNLTQFQTTEAQLKQWLVEKELMVSVLGPLSIDPNMLNTQKQQVQILLQEFDTRKPQYEQLTAAGQGILSRPGEDPSLHGIVNEQLEAVTQKWDNLTGQLRDRCDWIDQAIVKSTQYQCLLRSLSGTLTELDDKLSSSLTSGALPDAVNQQLEAAERLKQEIEQQAPKIKEAQEVCEDLSALVKEEYLKAELSRQLEGVLKSFKDIEQKTENHVQHLQSACASSHQFQQMSKDFQAWLDAKKEEQRGSPPISAKLDVLESLLNSQKDFGKTFTEQSNIYEKTISEGENLLLKTQGAEKAALQLQLNTIKTDWDRFRKQVKEREEKLKDSLEKALKYREQVETLRPWIDRCQHSLDGVTFSLDPTESESSIAELKSLQKEMDHHFGMLELLNNTANSLLSVCEVDKEAVTEENQSLMEKVNRVTEQLQSKTVSLENMAQKFKEFQEVSKDTQRQLQDAKEQLEVHHSLGPQAYSNKHLSVLQAQQKSLRTLKQQVDAAKRLAQDLVVEAADSKGTSDVSLQAETLAEEHSELSQQVDEKCSFLESKLQGLGHFQNTIREMLSQFTDCDDELDGMAPVGRDAETLTKQKACMQTFLKKLEALMASNDSANRTRKMMLATEETSPDLIGVERDLEALSKQCNKLLDRAKTREEQVDGATEKLEEFHRKLEEFSTLLQKAEEHEESQGPVGTETETINQQLDVFKVFQKEEIEPLQVKQQDVNWLGQSLIQSAAANTCTQGLERDLDSVNSRWKTLNKKVAQRTSQLQEALLHCGRFQDALESLLSWMADTEELVANQKPPSAEFKVVKAQIQEQKLLQRLLEDRKSTVEVIRREGEKIAASAEPADRGKLTRQLSLLDSRWEALLSRAEARNRQLEGISVVAQEFHETLEPLNEWLTAVEKKLANSEPIGTQAPKLEEQISQHKVLEDDITNHSKQLHQAVSIGQSLKVLSSREDKDLVQSKLDSLQVWYFEIQEKNHSRSELLQQALCNAKIFGEDEVELMNWLNEVHGKLSKLSVQDHSPEALWRQRAELRALQEDILLRKQSVDQALLNGLELLKQTTGDEVLIIQDKLEAIKARYKDITKLSADVAKTLEHALQLAGQLQSTHKELCNWLDKVEVELLSYETQGLKGEAASQVQERQKELKNEVRSNKALVDSLNEVSSALLELVPWRAREGLEKTIAEDNERYRLVSDTITQKVEEIDAAILRSQQFEQAADAELSWITETQKKLMSLGDIGLEQDQTSAQLQVQKAFTMDILRHKDIIDELVTSGHKIMTTSSEEEKQSMKKKLDKVLKKYDAVCQINSERHLQLERAQSLVSQFWETYEELWPWLTETQRIISQLPAPALEYETLRRQQEEHRQLRELIAEHKPHIDKMNKTGPQLLELSPKEGIYIQEKYVAADTLYSQIKEDVKKRAVVLDEAISQSTQFHDKIDQILESLERIAERLRQPPSISAEVEKIKEQIGENKSVSVDMEKLQPLYETLRQRGEEMIARSEGTEKDLSAKAVQDKLDQMVFIWGSIHTLVEEREAKLLDVMELAEKFWCDHMSLVVTIKDTQDFIRDLEDPGIDPSVVKQQQEAAEAIREEIDGLQEELDMVITLGSELIAACGEPDKPIVKKSIDELNSAWDSLNKAWKDRVDRLEEAMQAAVQYQDGLQGIFDWVDIAGNKLATMSPIGTDLETVKQQIEELKQFKSEAYQQQIEMERLNHQAELLLKKVTEEADKHTVQDPLMELKLIWDSLDERIVSRQHKLEGALLALGQFQHALDELLAWLTHTKGLLSEQKPVGGDPKAIEIELAKHHVLQNDVLAHQSTVEAVNKAGNDLIESSEGEEASNLQYKLRILNQRWQDILEKTDQRKQQLDSALHQAKGFHGEIEDLQQWLTDTERHLLASKPLGGLPETAKEQLNAHMEVCTAFAIKEETYKSLMLRGQQMLARCPRSAETNIDQDITNLKEKWESVKSKLNEKKTKLEEALHLAMNFHNSLQDFINWLTQAEQTLNVASRPSLILDTILFQIDEHKVFANEVNSHREQIIELDKTGTHLKYFSQKQDVVLIKNLLISVQSRWEKVVQRLVERGRSLDEARKRAKQFHEAWSKLMEWLEESEKSLDSELEIANDPDKIKAQLVQHKEFQKSLGGKHSVYDTTNRTGRSLKEKTSLADDNLKLDNMLSELRDKWDTICGKSVERQNKLEEALLFSGQFTDALQALIDWLYRVEPQLAEDQPVHGDIDLVMNLIDNHKVFQKELGKRTSSVQALKRSARELIEGSRDDSSWVRVQMQELSTRWETVCALSISKQTRLESALQQAQEFHSVVHTLLEWLAEAEQTLRFHGALPDDEDALRTLIEQHKEFMKRLEEKRAELSKATGMGDTLLAVCHPDSITTIKHWITIIQARFEEVLAWAKQHQQRLAGALAGLIAKQELLETLLAWLQWAETTLTEKDKEVIPQEIEEVKTLIAEHQTFMEEMTRKQPDVDKVTKTYKRRATDPPSLQSHIPVLDKGRAGRKRFPASGFYPSGSQTQIETKNPRVNLLVSKWQQVWLLALERRRKLNDALDRLEELREFANFDFDIWRKKYMRWMNHKKSRVMDFFRRIDKDQDGKITRQEFIDGILSSKFPTSRLEMSAVADIFDRDGDGYIDYYEFVAALHPNKDAYKPITDADKIEDEVTRQVAKCKCAKRFQVEQIGDNKYRFFLGNQFGDSQQLRLVRILRSTVMVRVGGGWMALDEFLVKNDPCRAKGRTNMELREKFILADGASQGMAAFRPRGRRSRPSSRGASPNRSTSASSHACQAASPPVPAAASTPKILHPLTRNYGKPWLANSKMSTPCKAAECPDFPVSSAEGTPIQGSKLRLPGYLSGKGFHSGEDSALITTAAARVRTQFAESRKTPSRPGSRAGSKAGSRASSRRGSDASDFDISEIQSVCSDVETVPQTHRPVPRAGSRPSTAKPSKIPTPQRRSPASKLDKSSKR</sequence>
<feature type="compositionally biased region" description="Low complexity" evidence="15">
    <location>
        <begin position="5095"/>
        <end position="5109"/>
    </location>
</feature>
<dbReference type="GO" id="GO:0031581">
    <property type="term" value="P:hemidesmosome assembly"/>
    <property type="evidence" value="ECO:0007669"/>
    <property type="project" value="TreeGrafter"/>
</dbReference>
<dbReference type="FunFam" id="1.10.238.10:FF:000013">
    <property type="entry name" value="Microtubule-actin cross-linking factor 1"/>
    <property type="match status" value="1"/>
</dbReference>
<dbReference type="FunFam" id="3.30.920.20:FF:000001">
    <property type="entry name" value="Microtubule-actin cross-linking factor 1"/>
    <property type="match status" value="1"/>
</dbReference>
<feature type="coiled-coil region" evidence="14">
    <location>
        <begin position="1265"/>
        <end position="1378"/>
    </location>
</feature>
<dbReference type="InterPro" id="IPR018159">
    <property type="entry name" value="Spectrin/alpha-actinin"/>
</dbReference>
<dbReference type="Pfam" id="PF00435">
    <property type="entry name" value="Spectrin"/>
    <property type="match status" value="20"/>
</dbReference>
<dbReference type="GO" id="GO:0008017">
    <property type="term" value="F:microtubule binding"/>
    <property type="evidence" value="ECO:0007669"/>
    <property type="project" value="InterPro"/>
</dbReference>
<dbReference type="FunFam" id="1.20.58.60:FF:000085">
    <property type="entry name" value="dystonin isoform X2"/>
    <property type="match status" value="1"/>
</dbReference>
<dbReference type="InterPro" id="IPR001452">
    <property type="entry name" value="SH3_domain"/>
</dbReference>
<dbReference type="FunFam" id="1.20.58.60:FF:000014">
    <property type="entry name" value="microtubule-actin cross-linking factor 1"/>
    <property type="match status" value="1"/>
</dbReference>
<dbReference type="PROSITE" id="PS50222">
    <property type="entry name" value="EF_HAND_2"/>
    <property type="match status" value="2"/>
</dbReference>
<dbReference type="InterPro" id="IPR043197">
    <property type="entry name" value="Plakin"/>
</dbReference>
<keyword evidence="12" id="KW-0206">Cytoskeleton</keyword>
<keyword evidence="14" id="KW-0175">Coiled coil</keyword>
<protein>
    <submittedName>
        <fullName evidence="19">Dystonin</fullName>
    </submittedName>
</protein>
<dbReference type="Proteomes" id="UP000694415">
    <property type="component" value="Unplaced"/>
</dbReference>
<dbReference type="InterPro" id="IPR003108">
    <property type="entry name" value="GAR_dom"/>
</dbReference>
<dbReference type="FunFam" id="1.20.58.60:FF:000009">
    <property type="entry name" value="dystonin isoform X1"/>
    <property type="match status" value="1"/>
</dbReference>
<dbReference type="Pfam" id="PF18373">
    <property type="entry name" value="Spectrin_2"/>
    <property type="match status" value="1"/>
</dbReference>
<feature type="domain" description="GAR" evidence="18">
    <location>
        <begin position="4864"/>
        <end position="4942"/>
    </location>
</feature>
<evidence type="ECO:0000256" key="9">
    <source>
        <dbReference type="ARBA" id="ARBA00022737"/>
    </source>
</evidence>
<dbReference type="GO" id="GO:0005886">
    <property type="term" value="C:plasma membrane"/>
    <property type="evidence" value="ECO:0007669"/>
    <property type="project" value="UniProtKB-SubCell"/>
</dbReference>
<evidence type="ECO:0000256" key="8">
    <source>
        <dbReference type="ARBA" id="ARBA00022723"/>
    </source>
</evidence>
<evidence type="ECO:0000313" key="20">
    <source>
        <dbReference type="Proteomes" id="UP000694415"/>
    </source>
</evidence>
<comment type="similarity">
    <text evidence="3">Belongs to the plakin or cytolinker family.</text>
</comment>
<keyword evidence="6" id="KW-0963">Cytoplasm</keyword>
<dbReference type="InterPro" id="IPR018247">
    <property type="entry name" value="EF_Hand_1_Ca_BS"/>
</dbReference>
<dbReference type="Ensembl" id="ENSMSIT00000047372.1">
    <property type="protein sequence ID" value="ENSMSIP00000037542.1"/>
    <property type="gene ID" value="ENSMSIG00000031213.1"/>
</dbReference>
<dbReference type="Gene3D" id="1.10.238.10">
    <property type="entry name" value="EF-hand"/>
    <property type="match status" value="1"/>
</dbReference>
<dbReference type="PROSITE" id="PS00018">
    <property type="entry name" value="EF_HAND_1"/>
    <property type="match status" value="2"/>
</dbReference>
<dbReference type="InterPro" id="IPR002017">
    <property type="entry name" value="Spectrin_repeat"/>
</dbReference>
<feature type="coiled-coil region" evidence="14">
    <location>
        <begin position="881"/>
        <end position="915"/>
    </location>
</feature>
<dbReference type="GO" id="GO:0030056">
    <property type="term" value="C:hemidesmosome"/>
    <property type="evidence" value="ECO:0007669"/>
    <property type="project" value="TreeGrafter"/>
</dbReference>
<dbReference type="GO" id="GO:0005925">
    <property type="term" value="C:focal adhesion"/>
    <property type="evidence" value="ECO:0007669"/>
    <property type="project" value="TreeGrafter"/>
</dbReference>
<feature type="coiled-coil region" evidence="14">
    <location>
        <begin position="2149"/>
        <end position="2176"/>
    </location>
</feature>
<evidence type="ECO:0000259" key="17">
    <source>
        <dbReference type="PROSITE" id="PS50222"/>
    </source>
</evidence>
<dbReference type="SMART" id="SM00150">
    <property type="entry name" value="SPEC"/>
    <property type="match status" value="32"/>
</dbReference>
<dbReference type="FunFam" id="1.20.58.60:FF:000069">
    <property type="entry name" value="dystonin isoform X2"/>
    <property type="match status" value="1"/>
</dbReference>
<dbReference type="FunFam" id="1.20.58.60:FF:000144">
    <property type="entry name" value="Dystonin"/>
    <property type="match status" value="1"/>
</dbReference>
<dbReference type="InterPro" id="IPR011992">
    <property type="entry name" value="EF-hand-dom_pair"/>
</dbReference>
<dbReference type="InterPro" id="IPR041615">
    <property type="entry name" value="Desmoplakin_SH3"/>
</dbReference>
<evidence type="ECO:0000256" key="13">
    <source>
        <dbReference type="PROSITE-ProRule" id="PRU00192"/>
    </source>
</evidence>
<dbReference type="GO" id="GO:0015630">
    <property type="term" value="C:microtubule cytoskeleton"/>
    <property type="evidence" value="ECO:0007669"/>
    <property type="project" value="UniProtKB-ARBA"/>
</dbReference>
<feature type="domain" description="EF-hand" evidence="17">
    <location>
        <begin position="4788"/>
        <end position="4823"/>
    </location>
</feature>
<dbReference type="FunFam" id="1.20.58.60:FF:000093">
    <property type="entry name" value="dystonin isoform X1"/>
    <property type="match status" value="1"/>
</dbReference>
<dbReference type="Pfam" id="PF21020">
    <property type="entry name" value="Spectrin_4"/>
    <property type="match status" value="1"/>
</dbReference>
<dbReference type="Gene3D" id="1.20.58.60">
    <property type="match status" value="29"/>
</dbReference>
<dbReference type="FunFam" id="1.20.58.60:FF:000025">
    <property type="entry name" value="microtubule-actin cross-linking factor 1"/>
    <property type="match status" value="1"/>
</dbReference>
<feature type="coiled-coil region" evidence="14">
    <location>
        <begin position="1937"/>
        <end position="1964"/>
    </location>
</feature>
<dbReference type="Pfam" id="PF21097">
    <property type="entry name" value="SR_plectin_7"/>
    <property type="match status" value="1"/>
</dbReference>
<evidence type="ECO:0000259" key="18">
    <source>
        <dbReference type="PROSITE" id="PS51460"/>
    </source>
</evidence>
<evidence type="ECO:0000256" key="10">
    <source>
        <dbReference type="ARBA" id="ARBA00022837"/>
    </source>
</evidence>
<dbReference type="FunFam" id="1.20.58.60:FF:000022">
    <property type="entry name" value="Microtubule-actin cross-linking factor 1"/>
    <property type="match status" value="1"/>
</dbReference>
<feature type="region of interest" description="Disordered" evidence="15">
    <location>
        <begin position="1"/>
        <end position="24"/>
    </location>
</feature>
<dbReference type="FunFam" id="1.20.58.60:FF:000185">
    <property type="entry name" value="Dystonin"/>
    <property type="match status" value="1"/>
</dbReference>
<dbReference type="SUPFAM" id="SSF46966">
    <property type="entry name" value="Spectrin repeat"/>
    <property type="match status" value="25"/>
</dbReference>
<dbReference type="FunFam" id="1.20.58.60:FF:000008">
    <property type="entry name" value="microtubule-actin cross-linking factor 1"/>
    <property type="match status" value="2"/>
</dbReference>
<evidence type="ECO:0000256" key="1">
    <source>
        <dbReference type="ARBA" id="ARBA00004236"/>
    </source>
</evidence>
<keyword evidence="9" id="KW-0677">Repeat</keyword>
<dbReference type="InterPro" id="IPR049538">
    <property type="entry name" value="PCN-like_spectrin-like_rpt"/>
</dbReference>
<evidence type="ECO:0000256" key="4">
    <source>
        <dbReference type="ARBA" id="ARBA00022443"/>
    </source>
</evidence>
<dbReference type="SUPFAM" id="SSF47473">
    <property type="entry name" value="EF-hand"/>
    <property type="match status" value="1"/>
</dbReference>
<dbReference type="GO" id="GO:0005198">
    <property type="term" value="F:structural molecule activity"/>
    <property type="evidence" value="ECO:0007669"/>
    <property type="project" value="TreeGrafter"/>
</dbReference>
<evidence type="ECO:0000256" key="3">
    <source>
        <dbReference type="ARBA" id="ARBA00009109"/>
    </source>
</evidence>
<feature type="region of interest" description="Disordered" evidence="15">
    <location>
        <begin position="4966"/>
        <end position="5009"/>
    </location>
</feature>
<evidence type="ECO:0000256" key="14">
    <source>
        <dbReference type="SAM" id="Coils"/>
    </source>
</evidence>
<dbReference type="GeneTree" id="ENSGT00940000155008"/>
<dbReference type="CDD" id="cd00176">
    <property type="entry name" value="SPEC"/>
    <property type="match status" value="16"/>
</dbReference>
<dbReference type="PROSITE" id="PS50002">
    <property type="entry name" value="SH3"/>
    <property type="match status" value="1"/>
</dbReference>
<dbReference type="Gene3D" id="1.20.58.1060">
    <property type="match status" value="1"/>
</dbReference>
<evidence type="ECO:0000256" key="15">
    <source>
        <dbReference type="SAM" id="MobiDB-lite"/>
    </source>
</evidence>
<dbReference type="InterPro" id="IPR002048">
    <property type="entry name" value="EF_hand_dom"/>
</dbReference>
<feature type="coiled-coil region" evidence="14">
    <location>
        <begin position="3891"/>
        <end position="3935"/>
    </location>
</feature>
<evidence type="ECO:0000256" key="2">
    <source>
        <dbReference type="ARBA" id="ARBA00004245"/>
    </source>
</evidence>
<feature type="compositionally biased region" description="Low complexity" evidence="15">
    <location>
        <begin position="4978"/>
        <end position="4987"/>
    </location>
</feature>
<dbReference type="GO" id="GO:0005509">
    <property type="term" value="F:calcium ion binding"/>
    <property type="evidence" value="ECO:0007669"/>
    <property type="project" value="InterPro"/>
</dbReference>
<evidence type="ECO:0000313" key="19">
    <source>
        <dbReference type="Ensembl" id="ENSMSIP00000037542.1"/>
    </source>
</evidence>
<feature type="coiled-coil region" evidence="14">
    <location>
        <begin position="1091"/>
        <end position="1121"/>
    </location>
</feature>
<dbReference type="FunFam" id="1.20.58.60:FF:000077">
    <property type="entry name" value="dystonin isoform X1"/>
    <property type="match status" value="1"/>
</dbReference>
<dbReference type="GO" id="GO:0042060">
    <property type="term" value="P:wound healing"/>
    <property type="evidence" value="ECO:0007669"/>
    <property type="project" value="TreeGrafter"/>
</dbReference>
<feature type="coiled-coil region" evidence="14">
    <location>
        <begin position="2367"/>
        <end position="2424"/>
    </location>
</feature>
<evidence type="ECO:0000259" key="16">
    <source>
        <dbReference type="PROSITE" id="PS50002"/>
    </source>
</evidence>
<dbReference type="PANTHER" id="PTHR23169:SF24">
    <property type="entry name" value="DYSTONIN"/>
    <property type="match status" value="1"/>
</dbReference>
<keyword evidence="10" id="KW-0106">Calcium</keyword>
<feature type="coiled-coil region" evidence="14">
    <location>
        <begin position="1824"/>
        <end position="1865"/>
    </location>
</feature>
<feature type="domain" description="EF-hand" evidence="17">
    <location>
        <begin position="4824"/>
        <end position="4859"/>
    </location>
</feature>
<dbReference type="GO" id="GO:0005737">
    <property type="term" value="C:cytoplasm"/>
    <property type="evidence" value="ECO:0007669"/>
    <property type="project" value="TreeGrafter"/>
</dbReference>
<reference evidence="19" key="1">
    <citation type="submission" date="2025-08" db="UniProtKB">
        <authorList>
            <consortium name="Ensembl"/>
        </authorList>
    </citation>
    <scope>IDENTIFICATION</scope>
</reference>
<keyword evidence="5" id="KW-1003">Cell membrane</keyword>
<dbReference type="FunFam" id="1.20.58.60:FF:000114">
    <property type="entry name" value="dystonin isoform X1"/>
    <property type="match status" value="1"/>
</dbReference>
<dbReference type="GO" id="GO:0045104">
    <property type="term" value="P:intermediate filament cytoskeleton organization"/>
    <property type="evidence" value="ECO:0007669"/>
    <property type="project" value="InterPro"/>
</dbReference>
<keyword evidence="20" id="KW-1185">Reference proteome</keyword>
<keyword evidence="8" id="KW-0479">Metal-binding</keyword>
<dbReference type="FunFam" id="1.20.58.60:FF:000121">
    <property type="entry name" value="dystonin isoform X1"/>
    <property type="match status" value="1"/>
</dbReference>
<feature type="region of interest" description="Disordered" evidence="15">
    <location>
        <begin position="5085"/>
        <end position="5175"/>
    </location>
</feature>
<dbReference type="Pfam" id="PF21019">
    <property type="entry name" value="Spectrin_3"/>
    <property type="match status" value="1"/>
</dbReference>
<feature type="domain" description="SH3" evidence="16">
    <location>
        <begin position="560"/>
        <end position="617"/>
    </location>
</feature>
<evidence type="ECO:0000256" key="11">
    <source>
        <dbReference type="ARBA" id="ARBA00023136"/>
    </source>
</evidence>
<keyword evidence="11" id="KW-0472">Membrane</keyword>
<proteinExistence type="inferred from homology"/>
<evidence type="ECO:0000256" key="7">
    <source>
        <dbReference type="ARBA" id="ARBA00022553"/>
    </source>
</evidence>
<dbReference type="GO" id="GO:0015629">
    <property type="term" value="C:actin cytoskeleton"/>
    <property type="evidence" value="ECO:0007669"/>
    <property type="project" value="UniProtKB-ARBA"/>
</dbReference>
<dbReference type="FunFam" id="1.20.58.60:FF:000094">
    <property type="entry name" value="dystonin isoform X2"/>
    <property type="match status" value="1"/>
</dbReference>
<feature type="coiled-coil region" evidence="14">
    <location>
        <begin position="2620"/>
        <end position="2722"/>
    </location>
</feature>
<dbReference type="SUPFAM" id="SSF143575">
    <property type="entry name" value="GAS2 domain-like"/>
    <property type="match status" value="1"/>
</dbReference>
<feature type="coiled-coil region" evidence="14">
    <location>
        <begin position="3785"/>
        <end position="3812"/>
    </location>
</feature>